<protein>
    <submittedName>
        <fullName evidence="1">Uncharacterized protein</fullName>
    </submittedName>
</protein>
<gene>
    <name evidence="1" type="ORF">DAPPUDRAFT_114909</name>
</gene>
<accession>E9HJN8</accession>
<dbReference type="eggNOG" id="ENOG502RTC7">
    <property type="taxonomic scope" value="Eukaryota"/>
</dbReference>
<name>E9HJN8_DAPPU</name>
<dbReference type="Proteomes" id="UP000000305">
    <property type="component" value="Unassembled WGS sequence"/>
</dbReference>
<evidence type="ECO:0000313" key="2">
    <source>
        <dbReference type="Proteomes" id="UP000000305"/>
    </source>
</evidence>
<dbReference type="EMBL" id="GL732663">
    <property type="protein sequence ID" value="EFX68055.1"/>
    <property type="molecule type" value="Genomic_DNA"/>
</dbReference>
<proteinExistence type="predicted"/>
<dbReference type="KEGG" id="dpx:DAPPUDRAFT_114909"/>
<keyword evidence="2" id="KW-1185">Reference proteome</keyword>
<evidence type="ECO:0000313" key="1">
    <source>
        <dbReference type="EMBL" id="EFX68055.1"/>
    </source>
</evidence>
<dbReference type="AlphaFoldDB" id="E9HJN8"/>
<dbReference type="HOGENOM" id="CLU_1039209_0_0_1"/>
<dbReference type="InParanoid" id="E9HJN8"/>
<reference evidence="1 2" key="1">
    <citation type="journal article" date="2011" name="Science">
        <title>The ecoresponsive genome of Daphnia pulex.</title>
        <authorList>
            <person name="Colbourne J.K."/>
            <person name="Pfrender M.E."/>
            <person name="Gilbert D."/>
            <person name="Thomas W.K."/>
            <person name="Tucker A."/>
            <person name="Oakley T.H."/>
            <person name="Tokishita S."/>
            <person name="Aerts A."/>
            <person name="Arnold G.J."/>
            <person name="Basu M.K."/>
            <person name="Bauer D.J."/>
            <person name="Caceres C.E."/>
            <person name="Carmel L."/>
            <person name="Casola C."/>
            <person name="Choi J.H."/>
            <person name="Detter J.C."/>
            <person name="Dong Q."/>
            <person name="Dusheyko S."/>
            <person name="Eads B.D."/>
            <person name="Frohlich T."/>
            <person name="Geiler-Samerotte K.A."/>
            <person name="Gerlach D."/>
            <person name="Hatcher P."/>
            <person name="Jogdeo S."/>
            <person name="Krijgsveld J."/>
            <person name="Kriventseva E.V."/>
            <person name="Kultz D."/>
            <person name="Laforsch C."/>
            <person name="Lindquist E."/>
            <person name="Lopez J."/>
            <person name="Manak J.R."/>
            <person name="Muller J."/>
            <person name="Pangilinan J."/>
            <person name="Patwardhan R.P."/>
            <person name="Pitluck S."/>
            <person name="Pritham E.J."/>
            <person name="Rechtsteiner A."/>
            <person name="Rho M."/>
            <person name="Rogozin I.B."/>
            <person name="Sakarya O."/>
            <person name="Salamov A."/>
            <person name="Schaack S."/>
            <person name="Shapiro H."/>
            <person name="Shiga Y."/>
            <person name="Skalitzky C."/>
            <person name="Smith Z."/>
            <person name="Souvorov A."/>
            <person name="Sung W."/>
            <person name="Tang Z."/>
            <person name="Tsuchiya D."/>
            <person name="Tu H."/>
            <person name="Vos H."/>
            <person name="Wang M."/>
            <person name="Wolf Y.I."/>
            <person name="Yamagata H."/>
            <person name="Yamada T."/>
            <person name="Ye Y."/>
            <person name="Shaw J.R."/>
            <person name="Andrews J."/>
            <person name="Crease T.J."/>
            <person name="Tang H."/>
            <person name="Lucas S.M."/>
            <person name="Robertson H.M."/>
            <person name="Bork P."/>
            <person name="Koonin E.V."/>
            <person name="Zdobnov E.M."/>
            <person name="Grigoriev I.V."/>
            <person name="Lynch M."/>
            <person name="Boore J.L."/>
        </authorList>
    </citation>
    <scope>NUCLEOTIDE SEQUENCE [LARGE SCALE GENOMIC DNA]</scope>
</reference>
<dbReference type="PhylomeDB" id="E9HJN8"/>
<sequence>MRKRVKIDAIEVPCLSCSVFVSSFTFFDVISALQEHGYQQCYARPKLTNAEVENLIWTGLPKKVMPIMTSTSRNSYEEDTINNIVEKLNIYLRRRAPVLFVLEFNESIMAVLNCNNSVRYVEDQKIGFYLVLYTTKHGTENEKSLAETMRSLTVHENKIRTQTEENSTQRSFFPLRLGKILSAARAATNGETIEGPLAAFCARGNHIFHMSHTTFPLLLDQTEASLAGDSVSASINRHGAVHATINDYRLRSAQAHIEELNYWEYLAS</sequence>
<organism evidence="1 2">
    <name type="scientific">Daphnia pulex</name>
    <name type="common">Water flea</name>
    <dbReference type="NCBI Taxonomy" id="6669"/>
    <lineage>
        <taxon>Eukaryota</taxon>
        <taxon>Metazoa</taxon>
        <taxon>Ecdysozoa</taxon>
        <taxon>Arthropoda</taxon>
        <taxon>Crustacea</taxon>
        <taxon>Branchiopoda</taxon>
        <taxon>Diplostraca</taxon>
        <taxon>Cladocera</taxon>
        <taxon>Anomopoda</taxon>
        <taxon>Daphniidae</taxon>
        <taxon>Daphnia</taxon>
    </lineage>
</organism>